<proteinExistence type="inferred from homology"/>
<feature type="active site" description="Proton acceptor" evidence="10">
    <location>
        <position position="38"/>
    </location>
</feature>
<dbReference type="InterPro" id="IPR000056">
    <property type="entry name" value="Ribul_P_3_epim-like"/>
</dbReference>
<dbReference type="EC" id="5.1.3.1" evidence="7 10"/>
<comment type="function">
    <text evidence="10">Catalyzes the reversible epimerization of D-ribulose 5-phosphate to D-xylulose 5-phosphate.</text>
</comment>
<comment type="catalytic activity">
    <reaction evidence="1 10 11">
        <text>D-ribulose 5-phosphate = D-xylulose 5-phosphate</text>
        <dbReference type="Rhea" id="RHEA:13677"/>
        <dbReference type="ChEBI" id="CHEBI:57737"/>
        <dbReference type="ChEBI" id="CHEBI:58121"/>
        <dbReference type="EC" id="5.1.3.1"/>
    </reaction>
</comment>
<dbReference type="Gene3D" id="3.20.20.70">
    <property type="entry name" value="Aldolase class I"/>
    <property type="match status" value="1"/>
</dbReference>
<organism evidence="12 13">
    <name type="scientific">Candidatus Rhabdochlamydia oedothoracis</name>
    <dbReference type="NCBI Taxonomy" id="2720720"/>
    <lineage>
        <taxon>Bacteria</taxon>
        <taxon>Pseudomonadati</taxon>
        <taxon>Chlamydiota</taxon>
        <taxon>Chlamydiia</taxon>
        <taxon>Parachlamydiales</taxon>
        <taxon>Candidatus Rhabdochlamydiaceae</taxon>
        <taxon>Candidatus Rhabdochlamydia</taxon>
    </lineage>
</organism>
<feature type="binding site" evidence="10">
    <location>
        <position position="11"/>
    </location>
    <ligand>
        <name>substrate</name>
    </ligand>
</feature>
<comment type="cofactor">
    <cofactor evidence="3">
        <name>Co(2+)</name>
        <dbReference type="ChEBI" id="CHEBI:48828"/>
    </cofactor>
</comment>
<comment type="cofactor">
    <cofactor evidence="2">
        <name>Mn(2+)</name>
        <dbReference type="ChEBI" id="CHEBI:29035"/>
    </cofactor>
</comment>
<comment type="cofactor">
    <cofactor evidence="10">
        <name>a divalent metal cation</name>
        <dbReference type="ChEBI" id="CHEBI:60240"/>
    </cofactor>
    <text evidence="10">Binds 1 divalent metal cation per subunit.</text>
</comment>
<evidence type="ECO:0000256" key="10">
    <source>
        <dbReference type="HAMAP-Rule" id="MF_02227"/>
    </source>
</evidence>
<comment type="pathway">
    <text evidence="10">Carbohydrate degradation.</text>
</comment>
<dbReference type="EMBL" id="CP075587">
    <property type="protein sequence ID" value="QYF49057.1"/>
    <property type="molecule type" value="Genomic_DNA"/>
</dbReference>
<dbReference type="NCBIfam" id="TIGR01163">
    <property type="entry name" value="rpe"/>
    <property type="match status" value="1"/>
</dbReference>
<dbReference type="Proteomes" id="UP000826014">
    <property type="component" value="Chromosome"/>
</dbReference>
<dbReference type="InterPro" id="IPR013785">
    <property type="entry name" value="Aldolase_TIM"/>
</dbReference>
<dbReference type="GO" id="GO:0004750">
    <property type="term" value="F:D-ribulose-phosphate 3-epimerase activity"/>
    <property type="evidence" value="ECO:0007669"/>
    <property type="project" value="UniProtKB-EC"/>
</dbReference>
<dbReference type="SUPFAM" id="SSF51366">
    <property type="entry name" value="Ribulose-phoshate binding barrel"/>
    <property type="match status" value="1"/>
</dbReference>
<evidence type="ECO:0000256" key="4">
    <source>
        <dbReference type="ARBA" id="ARBA00001947"/>
    </source>
</evidence>
<dbReference type="RefSeq" id="WP_215216837.1">
    <property type="nucleotide sequence ID" value="NZ_CP075587.1"/>
</dbReference>
<keyword evidence="10 11" id="KW-0119">Carbohydrate metabolism</keyword>
<evidence type="ECO:0000313" key="12">
    <source>
        <dbReference type="EMBL" id="QYF49057.1"/>
    </source>
</evidence>
<evidence type="ECO:0000256" key="8">
    <source>
        <dbReference type="ARBA" id="ARBA00022723"/>
    </source>
</evidence>
<feature type="binding site" evidence="10">
    <location>
        <position position="69"/>
    </location>
    <ligand>
        <name>substrate</name>
    </ligand>
</feature>
<dbReference type="PANTHER" id="PTHR11749">
    <property type="entry name" value="RIBULOSE-5-PHOSPHATE-3-EPIMERASE"/>
    <property type="match status" value="1"/>
</dbReference>
<protein>
    <recommendedName>
        <fullName evidence="7 10">Ribulose-phosphate 3-epimerase</fullName>
        <ecNumber evidence="7 10">5.1.3.1</ecNumber>
    </recommendedName>
</protein>
<dbReference type="CDD" id="cd00429">
    <property type="entry name" value="RPE"/>
    <property type="match status" value="1"/>
</dbReference>
<feature type="binding site" evidence="10">
    <location>
        <begin position="218"/>
        <end position="219"/>
    </location>
    <ligand>
        <name>substrate</name>
    </ligand>
</feature>
<dbReference type="PROSITE" id="PS01085">
    <property type="entry name" value="RIBUL_P_3_EPIMER_1"/>
    <property type="match status" value="1"/>
</dbReference>
<evidence type="ECO:0000256" key="1">
    <source>
        <dbReference type="ARBA" id="ARBA00001782"/>
    </source>
</evidence>
<dbReference type="NCBIfam" id="NF004076">
    <property type="entry name" value="PRK05581.1-4"/>
    <property type="match status" value="1"/>
</dbReference>
<keyword evidence="13" id="KW-1185">Reference proteome</keyword>
<sequence>MKRSLIQVVPSILSADFGKLALEAKKVEEAGADALHIDIMDGHFVSNLSLGPKAVAAINRATNLFLDVHLMMYNSYNYIEQFVKSGADRITFHFEATENVEETLQLIRACGIEAGLAFCPETSSSMIVKFLDKCDLLLLMTVNPGHGGQKFIPEMLEKIQFARDICNQMKLYKGGRFLSELQQEKAPVFPFAIQVDGGINHETARQCVEAGANVLVSGSYIYSAPNMAQAITSLKTLK</sequence>
<evidence type="ECO:0000256" key="6">
    <source>
        <dbReference type="ARBA" id="ARBA00009541"/>
    </source>
</evidence>
<feature type="binding site" evidence="10">
    <location>
        <begin position="196"/>
        <end position="198"/>
    </location>
    <ligand>
        <name>substrate</name>
    </ligand>
</feature>
<dbReference type="InterPro" id="IPR026019">
    <property type="entry name" value="Ribul_P_3_epim"/>
</dbReference>
<evidence type="ECO:0000256" key="9">
    <source>
        <dbReference type="ARBA" id="ARBA00023235"/>
    </source>
</evidence>
<comment type="caution">
    <text evidence="10">Lacks conserved residue(s) required for the propagation of feature annotation.</text>
</comment>
<evidence type="ECO:0000256" key="3">
    <source>
        <dbReference type="ARBA" id="ARBA00001941"/>
    </source>
</evidence>
<evidence type="ECO:0000313" key="13">
    <source>
        <dbReference type="Proteomes" id="UP000826014"/>
    </source>
</evidence>
<evidence type="ECO:0000256" key="2">
    <source>
        <dbReference type="ARBA" id="ARBA00001936"/>
    </source>
</evidence>
<feature type="binding site" evidence="10">
    <location>
        <position position="36"/>
    </location>
    <ligand>
        <name>a divalent metal cation</name>
        <dbReference type="ChEBI" id="CHEBI:60240"/>
    </ligand>
</feature>
<keyword evidence="8 10" id="KW-0479">Metal-binding</keyword>
<keyword evidence="9 10" id="KW-0413">Isomerase</keyword>
<name>A0ABX8V3H9_9BACT</name>
<feature type="active site" description="Proton donor" evidence="10">
    <location>
        <position position="196"/>
    </location>
</feature>
<comment type="cofactor">
    <cofactor evidence="4">
        <name>Zn(2+)</name>
        <dbReference type="ChEBI" id="CHEBI:29105"/>
    </cofactor>
</comment>
<dbReference type="Pfam" id="PF00834">
    <property type="entry name" value="Ribul_P_3_epim"/>
    <property type="match status" value="1"/>
</dbReference>
<feature type="binding site" evidence="10">
    <location>
        <position position="38"/>
    </location>
    <ligand>
        <name>a divalent metal cation</name>
        <dbReference type="ChEBI" id="CHEBI:60240"/>
    </ligand>
</feature>
<evidence type="ECO:0000256" key="5">
    <source>
        <dbReference type="ARBA" id="ARBA00001954"/>
    </source>
</evidence>
<comment type="cofactor">
    <cofactor evidence="5">
        <name>Fe(2+)</name>
        <dbReference type="ChEBI" id="CHEBI:29033"/>
    </cofactor>
</comment>
<dbReference type="HAMAP" id="MF_02227">
    <property type="entry name" value="RPE"/>
    <property type="match status" value="1"/>
</dbReference>
<dbReference type="PROSITE" id="PS01086">
    <property type="entry name" value="RIBUL_P_3_EPIMER_2"/>
    <property type="match status" value="1"/>
</dbReference>
<gene>
    <name evidence="10" type="primary">rpe</name>
    <name evidence="12" type="ORF">RHABOEDO_001318</name>
</gene>
<reference evidence="12 13" key="1">
    <citation type="journal article" date="2022" name="bioRxiv">
        <title>Ecology and evolution of chlamydial symbionts of arthropods.</title>
        <authorList>
            <person name="Halter T."/>
            <person name="Koestlbacher S."/>
            <person name="Collingro A."/>
            <person name="Sixt B.S."/>
            <person name="Toenshoff E.R."/>
            <person name="Hendrickx F."/>
            <person name="Kostanjsek R."/>
            <person name="Horn M."/>
        </authorList>
    </citation>
    <scope>NUCLEOTIDE SEQUENCE [LARGE SCALE GENOMIC DNA]</scope>
    <source>
        <strain evidence="12">W744xW776</strain>
    </source>
</reference>
<evidence type="ECO:0000256" key="11">
    <source>
        <dbReference type="PIRNR" id="PIRNR001461"/>
    </source>
</evidence>
<evidence type="ECO:0000256" key="7">
    <source>
        <dbReference type="ARBA" id="ARBA00013188"/>
    </source>
</evidence>
<dbReference type="InterPro" id="IPR011060">
    <property type="entry name" value="RibuloseP-bd_barrel"/>
</dbReference>
<feature type="binding site" evidence="10">
    <location>
        <position position="69"/>
    </location>
    <ligand>
        <name>a divalent metal cation</name>
        <dbReference type="ChEBI" id="CHEBI:60240"/>
    </ligand>
</feature>
<accession>A0ABX8V3H9</accession>
<dbReference type="PIRSF" id="PIRSF001461">
    <property type="entry name" value="RPE"/>
    <property type="match status" value="1"/>
</dbReference>
<comment type="similarity">
    <text evidence="6 10 11">Belongs to the ribulose-phosphate 3-epimerase family.</text>
</comment>
<feature type="binding site" evidence="10">
    <location>
        <position position="196"/>
    </location>
    <ligand>
        <name>a divalent metal cation</name>
        <dbReference type="ChEBI" id="CHEBI:60240"/>
    </ligand>
</feature>